<organism evidence="1">
    <name type="scientific">Anguilla anguilla</name>
    <name type="common">European freshwater eel</name>
    <name type="synonym">Muraena anguilla</name>
    <dbReference type="NCBI Taxonomy" id="7936"/>
    <lineage>
        <taxon>Eukaryota</taxon>
        <taxon>Metazoa</taxon>
        <taxon>Chordata</taxon>
        <taxon>Craniata</taxon>
        <taxon>Vertebrata</taxon>
        <taxon>Euteleostomi</taxon>
        <taxon>Actinopterygii</taxon>
        <taxon>Neopterygii</taxon>
        <taxon>Teleostei</taxon>
        <taxon>Anguilliformes</taxon>
        <taxon>Anguillidae</taxon>
        <taxon>Anguilla</taxon>
    </lineage>
</organism>
<evidence type="ECO:0000313" key="1">
    <source>
        <dbReference type="EMBL" id="JAH97346.1"/>
    </source>
</evidence>
<protein>
    <submittedName>
        <fullName evidence="1">Uncharacterized protein</fullName>
    </submittedName>
</protein>
<dbReference type="AlphaFoldDB" id="A0A0E9X4G8"/>
<accession>A0A0E9X4G8</accession>
<dbReference type="EMBL" id="GBXM01011231">
    <property type="protein sequence ID" value="JAH97346.1"/>
    <property type="molecule type" value="Transcribed_RNA"/>
</dbReference>
<proteinExistence type="predicted"/>
<reference evidence="1" key="2">
    <citation type="journal article" date="2015" name="Fish Shellfish Immunol.">
        <title>Early steps in the European eel (Anguilla anguilla)-Vibrio vulnificus interaction in the gills: Role of the RtxA13 toxin.</title>
        <authorList>
            <person name="Callol A."/>
            <person name="Pajuelo D."/>
            <person name="Ebbesson L."/>
            <person name="Teles M."/>
            <person name="MacKenzie S."/>
            <person name="Amaro C."/>
        </authorList>
    </citation>
    <scope>NUCLEOTIDE SEQUENCE</scope>
</reference>
<name>A0A0E9X4G8_ANGAN</name>
<reference evidence="1" key="1">
    <citation type="submission" date="2014-11" db="EMBL/GenBank/DDBJ databases">
        <authorList>
            <person name="Amaro Gonzalez C."/>
        </authorList>
    </citation>
    <scope>NUCLEOTIDE SEQUENCE</scope>
</reference>
<sequence>MTKKSFKTNLLNYGYKAVRIIQCKCESAKRPPPQTNKVFHKVIKVLYCAFRCWSPNTEVHKSDQQGKYGQCSAFGSQLHHFRESQWMVALSHFMPQLEVVLLFLTGW</sequence>